<keyword evidence="4" id="KW-0597">Phosphoprotein</keyword>
<evidence type="ECO:0000256" key="13">
    <source>
        <dbReference type="ARBA" id="ARBA00038849"/>
    </source>
</evidence>
<dbReference type="InterPro" id="IPR002347">
    <property type="entry name" value="SDR_fam"/>
</dbReference>
<evidence type="ECO:0000256" key="9">
    <source>
        <dbReference type="ARBA" id="ARBA00023140"/>
    </source>
</evidence>
<evidence type="ECO:0000256" key="4">
    <source>
        <dbReference type="ARBA" id="ARBA00022553"/>
    </source>
</evidence>
<comment type="catalytic activity">
    <reaction evidence="17">
        <text>(2E)-hexenoyl-CoA + NADPH + H(+) = hexanoyl-CoA + NADP(+)</text>
        <dbReference type="Rhea" id="RHEA:44956"/>
        <dbReference type="ChEBI" id="CHEBI:15378"/>
        <dbReference type="ChEBI" id="CHEBI:57783"/>
        <dbReference type="ChEBI" id="CHEBI:58349"/>
        <dbReference type="ChEBI" id="CHEBI:62077"/>
        <dbReference type="ChEBI" id="CHEBI:62620"/>
    </reaction>
    <physiologicalReaction direction="left-to-right" evidence="17">
        <dbReference type="Rhea" id="RHEA:44957"/>
    </physiologicalReaction>
</comment>
<evidence type="ECO:0000256" key="16">
    <source>
        <dbReference type="ARBA" id="ARBA00048686"/>
    </source>
</evidence>
<dbReference type="EC" id="1.3.1.38" evidence="13"/>
<comment type="catalytic activity">
    <reaction evidence="19">
        <text>(2E)-decenoyl-CoA + NADPH + H(+) = decanoyl-CoA + NADP(+)</text>
        <dbReference type="Rhea" id="RHEA:44960"/>
        <dbReference type="ChEBI" id="CHEBI:15378"/>
        <dbReference type="ChEBI" id="CHEBI:57783"/>
        <dbReference type="ChEBI" id="CHEBI:58349"/>
        <dbReference type="ChEBI" id="CHEBI:61406"/>
        <dbReference type="ChEBI" id="CHEBI:61430"/>
    </reaction>
    <physiologicalReaction direction="left-to-right" evidence="19">
        <dbReference type="Rhea" id="RHEA:44961"/>
    </physiologicalReaction>
</comment>
<evidence type="ECO:0000256" key="18">
    <source>
        <dbReference type="ARBA" id="ARBA00049251"/>
    </source>
</evidence>
<proteinExistence type="predicted"/>
<dbReference type="Pfam" id="PF13561">
    <property type="entry name" value="adh_short_C2"/>
    <property type="match status" value="1"/>
</dbReference>
<comment type="catalytic activity">
    <reaction evidence="16">
        <text>(2E)-tetradecenoyl-CoA + NADPH + H(+) = tetradecanoyl-CoA + NADP(+)</text>
        <dbReference type="Rhea" id="RHEA:44968"/>
        <dbReference type="ChEBI" id="CHEBI:15378"/>
        <dbReference type="ChEBI" id="CHEBI:57385"/>
        <dbReference type="ChEBI" id="CHEBI:57783"/>
        <dbReference type="ChEBI" id="CHEBI:58349"/>
        <dbReference type="ChEBI" id="CHEBI:61405"/>
    </reaction>
    <physiologicalReaction direction="left-to-right" evidence="16">
        <dbReference type="Rhea" id="RHEA:44969"/>
    </physiologicalReaction>
</comment>
<evidence type="ECO:0000256" key="21">
    <source>
        <dbReference type="SAM" id="MobiDB-lite"/>
    </source>
</evidence>
<evidence type="ECO:0000256" key="7">
    <source>
        <dbReference type="ARBA" id="ARBA00023002"/>
    </source>
</evidence>
<comment type="subcellular location">
    <subcellularLocation>
        <location evidence="1">Peroxisome</location>
    </subcellularLocation>
</comment>
<protein>
    <recommendedName>
        <fullName evidence="14">Peroxisomal trans-2-enoyl-CoA reductase</fullName>
        <ecNumber evidence="13">1.3.1.38</ecNumber>
    </recommendedName>
</protein>
<evidence type="ECO:0000256" key="19">
    <source>
        <dbReference type="ARBA" id="ARBA00049386"/>
    </source>
</evidence>
<keyword evidence="7" id="KW-0560">Oxidoreductase</keyword>
<evidence type="ECO:0000313" key="22">
    <source>
        <dbReference type="EMBL" id="AMK59424.1"/>
    </source>
</evidence>
<evidence type="ECO:0000256" key="15">
    <source>
        <dbReference type="ARBA" id="ARBA00047570"/>
    </source>
</evidence>
<organism evidence="22">
    <name type="scientific">uncultured bacterium UPO61</name>
    <dbReference type="NCBI Taxonomy" id="1776982"/>
    <lineage>
        <taxon>Bacteria</taxon>
        <taxon>environmental samples</taxon>
    </lineage>
</organism>
<keyword evidence="6" id="KW-0521">NADP</keyword>
<dbReference type="SUPFAM" id="SSF51735">
    <property type="entry name" value="NAD(P)-binding Rossmann-fold domains"/>
    <property type="match status" value="1"/>
</dbReference>
<keyword evidence="5" id="KW-0276">Fatty acid metabolism</keyword>
<dbReference type="EMBL" id="KU144985">
    <property type="protein sequence ID" value="AMK59424.1"/>
    <property type="molecule type" value="Genomic_DNA"/>
</dbReference>
<keyword evidence="8" id="KW-0443">Lipid metabolism</keyword>
<dbReference type="InterPro" id="IPR036291">
    <property type="entry name" value="NAD(P)-bd_dom_sf"/>
</dbReference>
<evidence type="ECO:0000256" key="6">
    <source>
        <dbReference type="ARBA" id="ARBA00022857"/>
    </source>
</evidence>
<name>A0A126SYN2_9BACT</name>
<comment type="catalytic activity">
    <reaction evidence="20">
        <text>(2E)-octenoyl-CoA + NADPH + H(+) = octanoyl-CoA + NADP(+)</text>
        <dbReference type="Rhea" id="RHEA:44952"/>
        <dbReference type="ChEBI" id="CHEBI:15378"/>
        <dbReference type="ChEBI" id="CHEBI:57386"/>
        <dbReference type="ChEBI" id="CHEBI:57783"/>
        <dbReference type="ChEBI" id="CHEBI:58349"/>
        <dbReference type="ChEBI" id="CHEBI:62242"/>
    </reaction>
    <physiologicalReaction direction="left-to-right" evidence="20">
        <dbReference type="Rhea" id="RHEA:44953"/>
    </physiologicalReaction>
</comment>
<dbReference type="AlphaFoldDB" id="A0A126SYN2"/>
<evidence type="ECO:0000256" key="5">
    <source>
        <dbReference type="ARBA" id="ARBA00022832"/>
    </source>
</evidence>
<evidence type="ECO:0000256" key="3">
    <source>
        <dbReference type="ARBA" id="ARBA00022516"/>
    </source>
</evidence>
<evidence type="ECO:0000256" key="17">
    <source>
        <dbReference type="ARBA" id="ARBA00049108"/>
    </source>
</evidence>
<dbReference type="InterPro" id="IPR052388">
    <property type="entry name" value="Peroxisomal_t2-enoyl-CoA_red"/>
</dbReference>
<dbReference type="GO" id="GO:0019166">
    <property type="term" value="F:trans-2-enoyl-CoA reductase (NADPH) activity"/>
    <property type="evidence" value="ECO:0007669"/>
    <property type="project" value="UniProtKB-EC"/>
</dbReference>
<evidence type="ECO:0000256" key="2">
    <source>
        <dbReference type="ARBA" id="ARBA00005189"/>
    </source>
</evidence>
<dbReference type="PRINTS" id="PR00081">
    <property type="entry name" value="GDHRDH"/>
</dbReference>
<accession>A0A126SYN2</accession>
<sequence length="288" mass="31231">MEAQNTHFGFSDDELKALPTVYRADLFSGKTVVVSGGGSGFGKAIACLFARLGANVAICGRNEERLAATVALLERMGARVFSASLTIRDPDQVNHFIDDVWSKFGALDVLINNAGGQFPQMALDFKVKGWNAVIDTNLNGSWYMMQSAARQWVERKKPGSIVNIVADIWRGMPGIAHTCAARAGVIYLSKSVAVEWAPYRIRVNCVAPGVCETSGFKQYPPEGLKTYPESNPMLRVGDAHDIAEAVAYLAAPSGKFITGEVLTVDGGEQLWGDPWPPGRPDYFQPKST</sequence>
<dbReference type="PANTHER" id="PTHR24317">
    <property type="entry name" value="PEROXISOMAL TRANS-2-ENOYL-COA REDUCTASE"/>
    <property type="match status" value="1"/>
</dbReference>
<comment type="pathway">
    <text evidence="2">Lipid metabolism.</text>
</comment>
<reference evidence="22" key="1">
    <citation type="journal article" date="2016" name="Appl. Environ. Microbiol.">
        <title>Functional Metagenomics of a Biostimulated Petroleum-Contaminated Soil Reveals an Extraordinary Diversity of Extradiol Dioxygenases.</title>
        <authorList>
            <person name="Terron-Gonzalez L."/>
            <person name="Martin-Cabello G."/>
            <person name="Ferrer M."/>
            <person name="Santero E."/>
        </authorList>
    </citation>
    <scope>NUCLEOTIDE SEQUENCE</scope>
</reference>
<keyword evidence="10" id="KW-0275">Fatty acid biosynthesis</keyword>
<comment type="catalytic activity">
    <reaction evidence="18">
        <text>a (2E)-enoyl-CoA + NADPH + H(+) = a 2,3-saturated acyl-CoA + NADP(+)</text>
        <dbReference type="Rhea" id="RHEA:33763"/>
        <dbReference type="ChEBI" id="CHEBI:15378"/>
        <dbReference type="ChEBI" id="CHEBI:57783"/>
        <dbReference type="ChEBI" id="CHEBI:58349"/>
        <dbReference type="ChEBI" id="CHEBI:58856"/>
        <dbReference type="ChEBI" id="CHEBI:65111"/>
        <dbReference type="EC" id="1.3.1.38"/>
    </reaction>
    <physiologicalReaction direction="left-to-right" evidence="18">
        <dbReference type="Rhea" id="RHEA:33764"/>
    </physiologicalReaction>
</comment>
<dbReference type="FunFam" id="3.40.50.720:FF:000084">
    <property type="entry name" value="Short-chain dehydrogenase reductase"/>
    <property type="match status" value="1"/>
</dbReference>
<dbReference type="PANTHER" id="PTHR24317:SF7">
    <property type="entry name" value="PEROXISOMAL TRANS-2-ENOYL-COA REDUCTASE"/>
    <property type="match status" value="1"/>
</dbReference>
<evidence type="ECO:0000256" key="20">
    <source>
        <dbReference type="ARBA" id="ARBA00049559"/>
    </source>
</evidence>
<dbReference type="GO" id="GO:0006633">
    <property type="term" value="P:fatty acid biosynthetic process"/>
    <property type="evidence" value="ECO:0007669"/>
    <property type="project" value="UniProtKB-KW"/>
</dbReference>
<feature type="region of interest" description="Disordered" evidence="21">
    <location>
        <begin position="268"/>
        <end position="288"/>
    </location>
</feature>
<dbReference type="PRINTS" id="PR00080">
    <property type="entry name" value="SDRFAMILY"/>
</dbReference>
<comment type="subunit">
    <text evidence="12">Interacts with PEX5, probably required to target it into peroxisomes.</text>
</comment>
<evidence type="ECO:0000256" key="14">
    <source>
        <dbReference type="ARBA" id="ARBA00041063"/>
    </source>
</evidence>
<dbReference type="Gene3D" id="3.40.50.720">
    <property type="entry name" value="NAD(P)-binding Rossmann-like Domain"/>
    <property type="match status" value="1"/>
</dbReference>
<evidence type="ECO:0000256" key="10">
    <source>
        <dbReference type="ARBA" id="ARBA00023160"/>
    </source>
</evidence>
<comment type="catalytic activity">
    <reaction evidence="15">
        <text>(2E)-dodecenoyl-CoA + NADPH + H(+) = dodecanoyl-CoA + NADP(+)</text>
        <dbReference type="Rhea" id="RHEA:44964"/>
        <dbReference type="ChEBI" id="CHEBI:15378"/>
        <dbReference type="ChEBI" id="CHEBI:57330"/>
        <dbReference type="ChEBI" id="CHEBI:57375"/>
        <dbReference type="ChEBI" id="CHEBI:57783"/>
        <dbReference type="ChEBI" id="CHEBI:58349"/>
    </reaction>
    <physiologicalReaction direction="left-to-right" evidence="15">
        <dbReference type="Rhea" id="RHEA:44965"/>
    </physiologicalReaction>
</comment>
<comment type="function">
    <text evidence="11">Participates in chain elongation of fatty acids. Catalyzes the reduction of trans-2-enoyl-CoAs of varying chain lengths from 6:1 to 16:1, having maximum activity with 10:1 CoA. Has no 2,4-dienoyl-CoA reductase activity.</text>
</comment>
<evidence type="ECO:0000256" key="11">
    <source>
        <dbReference type="ARBA" id="ARBA00037124"/>
    </source>
</evidence>
<keyword evidence="3" id="KW-0444">Lipid biosynthesis</keyword>
<evidence type="ECO:0000256" key="8">
    <source>
        <dbReference type="ARBA" id="ARBA00023098"/>
    </source>
</evidence>
<evidence type="ECO:0000256" key="1">
    <source>
        <dbReference type="ARBA" id="ARBA00004275"/>
    </source>
</evidence>
<evidence type="ECO:0000256" key="12">
    <source>
        <dbReference type="ARBA" id="ARBA00038622"/>
    </source>
</evidence>
<keyword evidence="9" id="KW-0576">Peroxisome</keyword>